<accession>A0ABN7N7Y7</accession>
<dbReference type="Pfam" id="PF07366">
    <property type="entry name" value="SnoaL"/>
    <property type="match status" value="1"/>
</dbReference>
<proteinExistence type="predicted"/>
<dbReference type="RefSeq" id="WP_200621828.1">
    <property type="nucleotide sequence ID" value="NZ_CAJNAU010000103.1"/>
</dbReference>
<reference evidence="1 2" key="1">
    <citation type="submission" date="2021-02" db="EMBL/GenBank/DDBJ databases">
        <authorList>
            <person name="Vanwijnsberghe S."/>
        </authorList>
    </citation>
    <scope>NUCLEOTIDE SEQUENCE [LARGE SCALE GENOMIC DNA]</scope>
    <source>
        <strain evidence="1 2">R-69658</strain>
    </source>
</reference>
<dbReference type="Gene3D" id="3.10.450.50">
    <property type="match status" value="2"/>
</dbReference>
<protein>
    <recommendedName>
        <fullName evidence="3">SnoaL-like polyketide cyclase</fullName>
    </recommendedName>
</protein>
<evidence type="ECO:0000313" key="2">
    <source>
        <dbReference type="Proteomes" id="UP000674425"/>
    </source>
</evidence>
<dbReference type="EMBL" id="CAJNAU010000103">
    <property type="protein sequence ID" value="CAE6842765.1"/>
    <property type="molecule type" value="Genomic_DNA"/>
</dbReference>
<dbReference type="InterPro" id="IPR009959">
    <property type="entry name" value="Cyclase_SnoaL-like"/>
</dbReference>
<name>A0ABN7N7Y7_9BURK</name>
<dbReference type="InterPro" id="IPR032710">
    <property type="entry name" value="NTF2-like_dom_sf"/>
</dbReference>
<sequence>MNLEESDVKPAAYAPYRNPREYITAWTDRIWIKRAVGDLPLHYSPEIQVHNAYGETYGITDTIGNSIQKIAAFPNIAWIHDDVIWEKRGESGFVSSHRTLFTATHLGHWTYGLPTGKNVMNRIVALCNVHDNLITEEWVVRDEFSVLQGLGVDPYKVAARLAESTPVLRQPLKPPGDAKAFSMQIVDPVRAGVSGARPPHYDAACELVQEMIEQVWNQRRFHLVTKYFDETIACHTVRMRCILQHAPYQLDIMSMLAPFPDARMHIRDFAVHESPDLGLRVSALWVLRGTYSGTGAYGLVNNAPVAILGASHFELRDGKIIREYRIFDEVAVIAQIASFGNGWVAPDHQPACR</sequence>
<dbReference type="SUPFAM" id="SSF54427">
    <property type="entry name" value="NTF2-like"/>
    <property type="match status" value="2"/>
</dbReference>
<keyword evidence="2" id="KW-1185">Reference proteome</keyword>
<evidence type="ECO:0000313" key="1">
    <source>
        <dbReference type="EMBL" id="CAE6842765.1"/>
    </source>
</evidence>
<evidence type="ECO:0008006" key="3">
    <source>
        <dbReference type="Google" id="ProtNLM"/>
    </source>
</evidence>
<gene>
    <name evidence="1" type="ORF">R69658_06800</name>
</gene>
<organism evidence="1 2">
    <name type="scientific">Paraburkholderia aspalathi</name>
    <dbReference type="NCBI Taxonomy" id="1324617"/>
    <lineage>
        <taxon>Bacteria</taxon>
        <taxon>Pseudomonadati</taxon>
        <taxon>Pseudomonadota</taxon>
        <taxon>Betaproteobacteria</taxon>
        <taxon>Burkholderiales</taxon>
        <taxon>Burkholderiaceae</taxon>
        <taxon>Paraburkholderia</taxon>
    </lineage>
</organism>
<dbReference type="Proteomes" id="UP000674425">
    <property type="component" value="Unassembled WGS sequence"/>
</dbReference>
<comment type="caution">
    <text evidence="1">The sequence shown here is derived from an EMBL/GenBank/DDBJ whole genome shotgun (WGS) entry which is preliminary data.</text>
</comment>